<name>A0ABD6X5N5_PHODM</name>
<dbReference type="Proteomes" id="UP000241404">
    <property type="component" value="Unassembled WGS sequence"/>
</dbReference>
<evidence type="ECO:0000313" key="1">
    <source>
        <dbReference type="EMBL" id="PSU16728.1"/>
    </source>
</evidence>
<dbReference type="RefSeq" id="WP_065172207.1">
    <property type="nucleotide sequence ID" value="NZ_LZFH01000045.1"/>
</dbReference>
<proteinExistence type="predicted"/>
<protein>
    <submittedName>
        <fullName evidence="1">Uncharacterized protein</fullName>
    </submittedName>
</protein>
<dbReference type="AlphaFoldDB" id="A0ABD6X5N5"/>
<dbReference type="EMBL" id="PYMM01000006">
    <property type="protein sequence ID" value="PSU16728.1"/>
    <property type="molecule type" value="Genomic_DNA"/>
</dbReference>
<sequence length="242" mass="28060">MKHSFEKEQLLPLNSSIETKRFSSTFIELRFKDTDCTDSIVLSDCELEEAILQISRSKRSLSARSISYWELREYQINVWGRSNYWRFKNLTQNQAVTISRGFIVYLLQEILECKVNRLQGTAHESISHFLGLGSQESCGDRQIRRYREKAAKYIVSSYSHLLEQGTEKFARETISNFILMQLFQAFNYIVEKTSKIKAYILPTPLKMIQRVVANKSVSSLKETVNKILGHIFPKTCPLPTSL</sequence>
<comment type="caution">
    <text evidence="1">The sequence shown here is derived from an EMBL/GenBank/DDBJ whole genome shotgun (WGS) entry which is preliminary data.</text>
</comment>
<evidence type="ECO:0000313" key="2">
    <source>
        <dbReference type="Proteomes" id="UP000241404"/>
    </source>
</evidence>
<gene>
    <name evidence="1" type="ORF">CTM90_11655</name>
</gene>
<organism evidence="1 2">
    <name type="scientific">Photobacterium damselae</name>
    <dbReference type="NCBI Taxonomy" id="38293"/>
    <lineage>
        <taxon>Bacteria</taxon>
        <taxon>Pseudomonadati</taxon>
        <taxon>Pseudomonadota</taxon>
        <taxon>Gammaproteobacteria</taxon>
        <taxon>Vibrionales</taxon>
        <taxon>Vibrionaceae</taxon>
        <taxon>Photobacterium</taxon>
    </lineage>
</organism>
<accession>A0ABD6X5N5</accession>
<reference evidence="1 2" key="1">
    <citation type="submission" date="2018-03" db="EMBL/GenBank/DDBJ databases">
        <title>Whole genome sequencing of Histamine producing bacteria.</title>
        <authorList>
            <person name="Butler K."/>
        </authorList>
    </citation>
    <scope>NUCLEOTIDE SEQUENCE [LARGE SCALE GENOMIC DNA]</scope>
    <source>
        <strain evidence="1 2">BT-6</strain>
    </source>
</reference>